<keyword evidence="2" id="KW-1185">Reference proteome</keyword>
<accession>A0ABN5U104</accession>
<organism evidence="1 2">
    <name type="scientific">Shewanella khirikhana</name>
    <dbReference type="NCBI Taxonomy" id="1965282"/>
    <lineage>
        <taxon>Bacteria</taxon>
        <taxon>Pseudomonadati</taxon>
        <taxon>Pseudomonadota</taxon>
        <taxon>Gammaproteobacteria</taxon>
        <taxon>Alteromonadales</taxon>
        <taxon>Shewanellaceae</taxon>
        <taxon>Shewanella</taxon>
    </lineage>
</organism>
<reference evidence="2" key="1">
    <citation type="submission" date="2017-03" db="EMBL/GenBank/DDBJ databases">
        <title>Full genome sequence of a non-lethal Shewanella isolate that potentiates virulence of Vibio parahaemolyticus causing acute hepatopancreatic necrosis disease (AHPND) in shrimp.</title>
        <authorList>
            <person name="Prachumwat A."/>
            <person name="Sritunyalucksana K."/>
        </authorList>
    </citation>
    <scope>NUCLEOTIDE SEQUENCE [LARGE SCALE GENOMIC DNA]</scope>
    <source>
        <strain evidence="2">TH2012</strain>
    </source>
</reference>
<protein>
    <submittedName>
        <fullName evidence="1">Uncharacterized protein</fullName>
    </submittedName>
</protein>
<evidence type="ECO:0000313" key="2">
    <source>
        <dbReference type="Proteomes" id="UP000278437"/>
    </source>
</evidence>
<sequence length="37" mass="4255">MNYLELNQIAVEKMNVGLMLPKSAKYALECYLYSKGQ</sequence>
<proteinExistence type="predicted"/>
<gene>
    <name evidence="1" type="ORF">STH12_03884</name>
</gene>
<name>A0ABN5U104_9GAMM</name>
<evidence type="ECO:0000313" key="1">
    <source>
        <dbReference type="EMBL" id="AZQ12936.1"/>
    </source>
</evidence>
<dbReference type="EMBL" id="CP020373">
    <property type="protein sequence ID" value="AZQ12936.1"/>
    <property type="molecule type" value="Genomic_DNA"/>
</dbReference>
<dbReference type="Proteomes" id="UP000278437">
    <property type="component" value="Chromosome"/>
</dbReference>